<dbReference type="PRINTS" id="PR00599">
    <property type="entry name" value="MAPEPTIDASE"/>
</dbReference>
<comment type="caution">
    <text evidence="9">The sequence shown here is derived from an EMBL/GenBank/DDBJ whole genome shotgun (WGS) entry which is preliminary data.</text>
</comment>
<keyword evidence="2 5" id="KW-0645">Protease</keyword>
<feature type="binding site" evidence="5">
    <location>
        <position position="225"/>
    </location>
    <ligand>
        <name>substrate</name>
    </ligand>
</feature>
<evidence type="ECO:0000256" key="5">
    <source>
        <dbReference type="HAMAP-Rule" id="MF_03174"/>
    </source>
</evidence>
<evidence type="ECO:0000256" key="2">
    <source>
        <dbReference type="ARBA" id="ARBA00022670"/>
    </source>
</evidence>
<feature type="binding site" evidence="5">
    <location>
        <position position="155"/>
    </location>
    <ligand>
        <name>a divalent metal cation</name>
        <dbReference type="ChEBI" id="CHEBI:60240"/>
        <label>1</label>
    </ligand>
</feature>
<feature type="binding site" evidence="5">
    <location>
        <position position="144"/>
    </location>
    <ligand>
        <name>a divalent metal cation</name>
        <dbReference type="ChEBI" id="CHEBI:60240"/>
        <label>1</label>
    </ligand>
</feature>
<dbReference type="InterPro" id="IPR036005">
    <property type="entry name" value="Creatinase/aminopeptidase-like"/>
</dbReference>
<accession>A0AAD9IK64</accession>
<dbReference type="NCBIfam" id="TIGR00500">
    <property type="entry name" value="met_pdase_I"/>
    <property type="match status" value="1"/>
</dbReference>
<dbReference type="HAMAP" id="MF_01974">
    <property type="entry name" value="MetAP_1"/>
    <property type="match status" value="1"/>
</dbReference>
<proteinExistence type="inferred from homology"/>
<dbReference type="AlphaFoldDB" id="A0AAD9IK64"/>
<dbReference type="EMBL" id="JASFZW010000006">
    <property type="protein sequence ID" value="KAK2077517.1"/>
    <property type="molecule type" value="Genomic_DNA"/>
</dbReference>
<feature type="binding site" evidence="5">
    <location>
        <position position="281"/>
    </location>
    <ligand>
        <name>a divalent metal cation</name>
        <dbReference type="ChEBI" id="CHEBI:60240"/>
        <label>2</label>
        <note>catalytic</note>
    </ligand>
</feature>
<evidence type="ECO:0000256" key="4">
    <source>
        <dbReference type="ARBA" id="ARBA00022801"/>
    </source>
</evidence>
<feature type="compositionally biased region" description="Basic and acidic residues" evidence="7">
    <location>
        <begin position="11"/>
        <end position="20"/>
    </location>
</feature>
<comment type="function">
    <text evidence="6">Cotranslationally removes the N-terminal methionine from nascent proteins. The N-terminal methionine is often cleaved when the second residue in the primary sequence is small and uncharged (Met-Ala-, Cys, Gly, Pro, Ser, Thr, or Val).</text>
</comment>
<feature type="domain" description="Peptidase M24" evidence="8">
    <location>
        <begin position="63"/>
        <end position="288"/>
    </location>
</feature>
<organism evidence="9 10">
    <name type="scientific">Prototheca wickerhamii</name>
    <dbReference type="NCBI Taxonomy" id="3111"/>
    <lineage>
        <taxon>Eukaryota</taxon>
        <taxon>Viridiplantae</taxon>
        <taxon>Chlorophyta</taxon>
        <taxon>core chlorophytes</taxon>
        <taxon>Trebouxiophyceae</taxon>
        <taxon>Chlorellales</taxon>
        <taxon>Chlorellaceae</taxon>
        <taxon>Prototheca</taxon>
    </lineage>
</organism>
<evidence type="ECO:0000256" key="7">
    <source>
        <dbReference type="SAM" id="MobiDB-lite"/>
    </source>
</evidence>
<comment type="similarity">
    <text evidence="5">Belongs to the peptidase M24A family. Methionine aminopeptidase type 1 subfamily.</text>
</comment>
<dbReference type="GO" id="GO:0004239">
    <property type="term" value="F:initiator methionyl aminopeptidase activity"/>
    <property type="evidence" value="ECO:0007669"/>
    <property type="project" value="UniProtKB-UniRule"/>
</dbReference>
<reference evidence="9" key="1">
    <citation type="submission" date="2021-01" db="EMBL/GenBank/DDBJ databases">
        <authorList>
            <person name="Eckstrom K.M.E."/>
        </authorList>
    </citation>
    <scope>NUCLEOTIDE SEQUENCE</scope>
    <source>
        <strain evidence="9">UVCC 0001</strain>
    </source>
</reference>
<dbReference type="Proteomes" id="UP001255856">
    <property type="component" value="Unassembled WGS sequence"/>
</dbReference>
<dbReference type="Pfam" id="PF00557">
    <property type="entry name" value="Peptidase_M24"/>
    <property type="match status" value="1"/>
</dbReference>
<dbReference type="GO" id="GO:0006508">
    <property type="term" value="P:proteolysis"/>
    <property type="evidence" value="ECO:0007669"/>
    <property type="project" value="UniProtKB-KW"/>
</dbReference>
<feature type="region of interest" description="Disordered" evidence="7">
    <location>
        <begin position="1"/>
        <end position="55"/>
    </location>
</feature>
<dbReference type="EC" id="3.4.11.18" evidence="6"/>
<comment type="catalytic activity">
    <reaction evidence="5 6">
        <text>Release of N-terminal amino acids, preferentially methionine, from peptides and arylamides.</text>
        <dbReference type="EC" id="3.4.11.18"/>
    </reaction>
</comment>
<sequence>MRRRRWAKKSLLGDRPKVEAGKVSPIREVPGHIARPPYAASGRQPDWDPRPQIQRSDRDVAAARAAGQLAGRVLRLAGQLVRPGVKTDAIDQAVHEATIAAGAYPSPLGYGSFPKSVCTSINEVVCHGIPDSRELREGDIVNVDVTVFLNGFHGDTSAMFFVGEPSPEARRLVETTQQALAAGIAVCRPGAEFREIGAAIQEIADAAGYGLVADFCGHGVGRVFHSYPTVLHHRNSDRGRMVPGMTFTIEPMLTQGTPKVQIWRDGWTAVTRDGGLSAQCEHSLLITENGVEILTLVVDREGGDDA</sequence>
<feature type="binding site" evidence="5">
    <location>
        <position position="218"/>
    </location>
    <ligand>
        <name>a divalent metal cation</name>
        <dbReference type="ChEBI" id="CHEBI:60240"/>
        <label>2</label>
        <note>catalytic</note>
    </ligand>
</feature>
<feature type="binding site" evidence="5">
    <location>
        <position position="155"/>
    </location>
    <ligand>
        <name>a divalent metal cation</name>
        <dbReference type="ChEBI" id="CHEBI:60240"/>
        <label>2</label>
        <note>catalytic</note>
    </ligand>
</feature>
<dbReference type="SUPFAM" id="SSF55920">
    <property type="entry name" value="Creatinase/aminopeptidase"/>
    <property type="match status" value="1"/>
</dbReference>
<protein>
    <recommendedName>
        <fullName evidence="6">Methionine aminopeptidase</fullName>
        <ecNumber evidence="6">3.4.11.18</ecNumber>
    </recommendedName>
</protein>
<keyword evidence="1 5" id="KW-0031">Aminopeptidase</keyword>
<dbReference type="PANTHER" id="PTHR43330:SF8">
    <property type="entry name" value="METHIONINE AMINOPEPTIDASE 1D, MITOCHONDRIAL"/>
    <property type="match status" value="1"/>
</dbReference>
<dbReference type="PANTHER" id="PTHR43330">
    <property type="entry name" value="METHIONINE AMINOPEPTIDASE"/>
    <property type="match status" value="1"/>
</dbReference>
<dbReference type="InterPro" id="IPR001714">
    <property type="entry name" value="Pept_M24_MAP"/>
</dbReference>
<evidence type="ECO:0000256" key="1">
    <source>
        <dbReference type="ARBA" id="ARBA00022438"/>
    </source>
</evidence>
<evidence type="ECO:0000313" key="10">
    <source>
        <dbReference type="Proteomes" id="UP001255856"/>
    </source>
</evidence>
<dbReference type="GO" id="GO:0070006">
    <property type="term" value="F:metalloaminopeptidase activity"/>
    <property type="evidence" value="ECO:0007669"/>
    <property type="project" value="UniProtKB-UniRule"/>
</dbReference>
<name>A0AAD9IK64_PROWI</name>
<evidence type="ECO:0000313" key="9">
    <source>
        <dbReference type="EMBL" id="KAK2077517.1"/>
    </source>
</evidence>
<evidence type="ECO:0000256" key="3">
    <source>
        <dbReference type="ARBA" id="ARBA00022723"/>
    </source>
</evidence>
<dbReference type="Gene3D" id="3.90.230.10">
    <property type="entry name" value="Creatinase/methionine aminopeptidase superfamily"/>
    <property type="match status" value="1"/>
</dbReference>
<dbReference type="InterPro" id="IPR000994">
    <property type="entry name" value="Pept_M24"/>
</dbReference>
<dbReference type="CDD" id="cd01086">
    <property type="entry name" value="MetAP1"/>
    <property type="match status" value="1"/>
</dbReference>
<feature type="compositionally biased region" description="Basic and acidic residues" evidence="7">
    <location>
        <begin position="45"/>
        <end position="55"/>
    </location>
</feature>
<dbReference type="PROSITE" id="PS00680">
    <property type="entry name" value="MAP_1"/>
    <property type="match status" value="1"/>
</dbReference>
<comment type="cofactor">
    <cofactor evidence="5">
        <name>Co(2+)</name>
        <dbReference type="ChEBI" id="CHEBI:48828"/>
    </cofactor>
    <cofactor evidence="5">
        <name>Zn(2+)</name>
        <dbReference type="ChEBI" id="CHEBI:29105"/>
    </cofactor>
    <cofactor evidence="5">
        <name>Mn(2+)</name>
        <dbReference type="ChEBI" id="CHEBI:29035"/>
    </cofactor>
    <cofactor evidence="5">
        <name>Fe(2+)</name>
        <dbReference type="ChEBI" id="CHEBI:29033"/>
    </cofactor>
    <text evidence="5">Binds 2 divalent metal cations per subunit. Has a high-affinity and a low affinity metal-binding site. The true nature of the physiological cofactor is under debate. The enzyme is active with cobalt, zinc, manganese or divalent iron ions. Most likely, methionine aminopeptidases function as mononuclear Fe(2+)-metalloproteases under physiological conditions, and the catalytically relevant metal-binding site has been assigned to the histidine-containing high-affinity site.</text>
</comment>
<keyword evidence="3 5" id="KW-0479">Metal-binding</keyword>
<dbReference type="GO" id="GO:0046872">
    <property type="term" value="F:metal ion binding"/>
    <property type="evidence" value="ECO:0007669"/>
    <property type="project" value="UniProtKB-UniRule"/>
</dbReference>
<evidence type="ECO:0000259" key="8">
    <source>
        <dbReference type="Pfam" id="PF00557"/>
    </source>
</evidence>
<feature type="binding site" evidence="5">
    <location>
        <position position="127"/>
    </location>
    <ligand>
        <name>substrate</name>
    </ligand>
</feature>
<dbReference type="InterPro" id="IPR002467">
    <property type="entry name" value="Pept_M24A_MAP1"/>
</dbReference>
<keyword evidence="10" id="KW-1185">Reference proteome</keyword>
<keyword evidence="4 5" id="KW-0378">Hydrolase</keyword>
<feature type="binding site" evidence="5">
    <location>
        <position position="250"/>
    </location>
    <ligand>
        <name>a divalent metal cation</name>
        <dbReference type="ChEBI" id="CHEBI:60240"/>
        <label>2</label>
        <note>catalytic</note>
    </ligand>
</feature>
<gene>
    <name evidence="9" type="ORF">QBZ16_004362</name>
</gene>
<feature type="binding site" evidence="5">
    <location>
        <position position="281"/>
    </location>
    <ligand>
        <name>a divalent metal cation</name>
        <dbReference type="ChEBI" id="CHEBI:60240"/>
        <label>1</label>
    </ligand>
</feature>
<evidence type="ECO:0000256" key="6">
    <source>
        <dbReference type="RuleBase" id="RU003653"/>
    </source>
</evidence>